<feature type="transmembrane region" description="Helical" evidence="1">
    <location>
        <begin position="91"/>
        <end position="108"/>
    </location>
</feature>
<dbReference type="RefSeq" id="WP_090775304.1">
    <property type="nucleotide sequence ID" value="NZ_FMYM01000004.1"/>
</dbReference>
<proteinExistence type="predicted"/>
<evidence type="ECO:0000313" key="2">
    <source>
        <dbReference type="EMBL" id="SDB97938.1"/>
    </source>
</evidence>
<organism evidence="2 3">
    <name type="scientific">Shouchella lonarensis</name>
    <dbReference type="NCBI Taxonomy" id="1464122"/>
    <lineage>
        <taxon>Bacteria</taxon>
        <taxon>Bacillati</taxon>
        <taxon>Bacillota</taxon>
        <taxon>Bacilli</taxon>
        <taxon>Bacillales</taxon>
        <taxon>Bacillaceae</taxon>
        <taxon>Shouchella</taxon>
    </lineage>
</organism>
<keyword evidence="1" id="KW-0812">Transmembrane</keyword>
<sequence>MDTAVSDYIYNFIDEVTQATTSLPSHYTEQKRIALTKEMQAFARQSLENRTPEATITLLQYQFPKPNNIAAEWQSQYQEHQVLTQANWPNFYVYLIISGFGSLLFTLITGTFDISVSFIWILGALIGVVLLNTTKKPLDVASLRLLKRIFIPASFGAATISLLLNHFIYQNIQSGLIFFSFYIIISLALHINFHYLLKKHSRHESSSQKQRLEITR</sequence>
<reference evidence="3" key="1">
    <citation type="submission" date="2016-09" db="EMBL/GenBank/DDBJ databases">
        <authorList>
            <person name="Varghese N."/>
            <person name="Submissions S."/>
        </authorList>
    </citation>
    <scope>NUCLEOTIDE SEQUENCE [LARGE SCALE GENOMIC DNA]</scope>
    <source>
        <strain evidence="3">25nlg</strain>
    </source>
</reference>
<keyword evidence="3" id="KW-1185">Reference proteome</keyword>
<evidence type="ECO:0000313" key="3">
    <source>
        <dbReference type="Proteomes" id="UP000242662"/>
    </source>
</evidence>
<feature type="transmembrane region" description="Helical" evidence="1">
    <location>
        <begin position="175"/>
        <end position="197"/>
    </location>
</feature>
<accession>A0A1G6HUX1</accession>
<evidence type="ECO:0000256" key="1">
    <source>
        <dbReference type="SAM" id="Phobius"/>
    </source>
</evidence>
<dbReference type="Proteomes" id="UP000242662">
    <property type="component" value="Unassembled WGS sequence"/>
</dbReference>
<feature type="transmembrane region" description="Helical" evidence="1">
    <location>
        <begin position="114"/>
        <end position="133"/>
    </location>
</feature>
<protein>
    <submittedName>
        <fullName evidence="2">Uncharacterized protein</fullName>
    </submittedName>
</protein>
<name>A0A1G6HUX1_9BACI</name>
<gene>
    <name evidence="2" type="ORF">SAMN05421737_104188</name>
</gene>
<dbReference type="AlphaFoldDB" id="A0A1G6HUX1"/>
<feature type="transmembrane region" description="Helical" evidence="1">
    <location>
        <begin position="145"/>
        <end position="169"/>
    </location>
</feature>
<keyword evidence="1" id="KW-1133">Transmembrane helix</keyword>
<keyword evidence="1" id="KW-0472">Membrane</keyword>
<dbReference type="EMBL" id="FMYM01000004">
    <property type="protein sequence ID" value="SDB97938.1"/>
    <property type="molecule type" value="Genomic_DNA"/>
</dbReference>